<name>A0A3L6N7V6_FUSOX</name>
<feature type="chain" id="PRO_5017922996" evidence="1">
    <location>
        <begin position="19"/>
        <end position="47"/>
    </location>
</feature>
<comment type="caution">
    <text evidence="2">The sequence shown here is derived from an EMBL/GenBank/DDBJ whole genome shotgun (WGS) entry which is preliminary data.</text>
</comment>
<gene>
    <name evidence="2" type="ORF">BFJ65_g12591</name>
</gene>
<feature type="signal peptide" evidence="1">
    <location>
        <begin position="1"/>
        <end position="18"/>
    </location>
</feature>
<evidence type="ECO:0000313" key="3">
    <source>
        <dbReference type="Proteomes" id="UP000270866"/>
    </source>
</evidence>
<dbReference type="Proteomes" id="UP000270866">
    <property type="component" value="Chromosome 10"/>
</dbReference>
<protein>
    <submittedName>
        <fullName evidence="2">Uncharacterized protein</fullName>
    </submittedName>
</protein>
<dbReference type="AlphaFoldDB" id="A0A3L6N7V6"/>
<keyword evidence="1" id="KW-0732">Signal</keyword>
<sequence length="47" mass="5085">MVALKTALALLFISAASAIPTSAQWPKYDINGQLRDLALDKRAPGMR</sequence>
<reference evidence="2 3" key="1">
    <citation type="journal article" date="2018" name="Sci. Rep.">
        <title>Characterisation of pathogen-specific regions and novel effector candidates in Fusarium oxysporum f. sp. cepae.</title>
        <authorList>
            <person name="Armitage A.D."/>
            <person name="Taylor A."/>
            <person name="Sobczyk M.K."/>
            <person name="Baxter L."/>
            <person name="Greenfield B.P."/>
            <person name="Bates H.J."/>
            <person name="Wilson F."/>
            <person name="Jackson A.C."/>
            <person name="Ott S."/>
            <person name="Harrison R.J."/>
            <person name="Clarkson J.P."/>
        </authorList>
    </citation>
    <scope>NUCLEOTIDE SEQUENCE [LARGE SCALE GENOMIC DNA]</scope>
    <source>
        <strain evidence="2 3">FoC_Fus2</strain>
    </source>
</reference>
<accession>A0A3L6N7V6</accession>
<organism evidence="2 3">
    <name type="scientific">Fusarium oxysporum f. sp. cepae</name>
    <dbReference type="NCBI Taxonomy" id="396571"/>
    <lineage>
        <taxon>Eukaryota</taxon>
        <taxon>Fungi</taxon>
        <taxon>Dikarya</taxon>
        <taxon>Ascomycota</taxon>
        <taxon>Pezizomycotina</taxon>
        <taxon>Sordariomycetes</taxon>
        <taxon>Hypocreomycetidae</taxon>
        <taxon>Hypocreales</taxon>
        <taxon>Nectriaceae</taxon>
        <taxon>Fusarium</taxon>
        <taxon>Fusarium oxysporum species complex</taxon>
    </lineage>
</organism>
<evidence type="ECO:0000313" key="2">
    <source>
        <dbReference type="EMBL" id="RKK13358.1"/>
    </source>
</evidence>
<dbReference type="EMBL" id="MRCU01000008">
    <property type="protein sequence ID" value="RKK13358.1"/>
    <property type="molecule type" value="Genomic_DNA"/>
</dbReference>
<proteinExistence type="predicted"/>
<evidence type="ECO:0000256" key="1">
    <source>
        <dbReference type="SAM" id="SignalP"/>
    </source>
</evidence>